<comment type="caution">
    <text evidence="1">The sequence shown here is derived from an EMBL/GenBank/DDBJ whole genome shotgun (WGS) entry which is preliminary data.</text>
</comment>
<evidence type="ECO:0000313" key="2">
    <source>
        <dbReference type="Proteomes" id="UP000324222"/>
    </source>
</evidence>
<gene>
    <name evidence="1" type="ORF">E2C01_023151</name>
</gene>
<dbReference type="EMBL" id="VSRR010002156">
    <property type="protein sequence ID" value="MPC29899.1"/>
    <property type="molecule type" value="Genomic_DNA"/>
</dbReference>
<dbReference type="AlphaFoldDB" id="A0A5B7E8Z4"/>
<name>A0A5B7E8Z4_PORTR</name>
<dbReference type="Proteomes" id="UP000324222">
    <property type="component" value="Unassembled WGS sequence"/>
</dbReference>
<reference evidence="1 2" key="1">
    <citation type="submission" date="2019-05" db="EMBL/GenBank/DDBJ databases">
        <title>Another draft genome of Portunus trituberculatus and its Hox gene families provides insights of decapod evolution.</title>
        <authorList>
            <person name="Jeong J.-H."/>
            <person name="Song I."/>
            <person name="Kim S."/>
            <person name="Choi T."/>
            <person name="Kim D."/>
            <person name="Ryu S."/>
            <person name="Kim W."/>
        </authorList>
    </citation>
    <scope>NUCLEOTIDE SEQUENCE [LARGE SCALE GENOMIC DNA]</scope>
    <source>
        <tissue evidence="1">Muscle</tissue>
    </source>
</reference>
<evidence type="ECO:0000313" key="1">
    <source>
        <dbReference type="EMBL" id="MPC29899.1"/>
    </source>
</evidence>
<accession>A0A5B7E8Z4</accession>
<keyword evidence="2" id="KW-1185">Reference proteome</keyword>
<proteinExistence type="predicted"/>
<protein>
    <submittedName>
        <fullName evidence="1">Uncharacterized protein</fullName>
    </submittedName>
</protein>
<organism evidence="1 2">
    <name type="scientific">Portunus trituberculatus</name>
    <name type="common">Swimming crab</name>
    <name type="synonym">Neptunus trituberculatus</name>
    <dbReference type="NCBI Taxonomy" id="210409"/>
    <lineage>
        <taxon>Eukaryota</taxon>
        <taxon>Metazoa</taxon>
        <taxon>Ecdysozoa</taxon>
        <taxon>Arthropoda</taxon>
        <taxon>Crustacea</taxon>
        <taxon>Multicrustacea</taxon>
        <taxon>Malacostraca</taxon>
        <taxon>Eumalacostraca</taxon>
        <taxon>Eucarida</taxon>
        <taxon>Decapoda</taxon>
        <taxon>Pleocyemata</taxon>
        <taxon>Brachyura</taxon>
        <taxon>Eubrachyura</taxon>
        <taxon>Portunoidea</taxon>
        <taxon>Portunidae</taxon>
        <taxon>Portuninae</taxon>
        <taxon>Portunus</taxon>
    </lineage>
</organism>
<sequence length="68" mass="7387">MWQGAPAADPPFSSLCSPRCSLNAPAASCTCSSVTFLGQQLTRNVGKRSSNKRELDTVNIPNLWLRVH</sequence>